<dbReference type="PANTHER" id="PTHR43741:SF4">
    <property type="entry name" value="FMN-DEPENDENT NADH:QUINONE OXIDOREDUCTASE"/>
    <property type="match status" value="1"/>
</dbReference>
<feature type="binding site" evidence="6">
    <location>
        <begin position="16"/>
        <end position="18"/>
    </location>
    <ligand>
        <name>FMN</name>
        <dbReference type="ChEBI" id="CHEBI:58210"/>
    </ligand>
</feature>
<protein>
    <recommendedName>
        <fullName evidence="6">FMN dependent NADH:quinone oxidoreductase</fullName>
        <ecNumber evidence="6">1.6.5.-</ecNumber>
    </recommendedName>
    <alternativeName>
        <fullName evidence="6">Azo-dye reductase</fullName>
    </alternativeName>
    <alternativeName>
        <fullName evidence="6">FMN-dependent NADH-azo compound oxidoreductase</fullName>
    </alternativeName>
    <alternativeName>
        <fullName evidence="6">FMN-dependent NADH-azoreductase</fullName>
        <ecNumber evidence="6">1.7.1.17</ecNumber>
    </alternativeName>
</protein>
<proteinExistence type="inferred from homology"/>
<comment type="subunit">
    <text evidence="6">Homodimer.</text>
</comment>
<dbReference type="InterPro" id="IPR023048">
    <property type="entry name" value="NADH:quinone_OxRdtase_FMN_depd"/>
</dbReference>
<feature type="domain" description="Flavodoxin-like fold" evidence="7">
    <location>
        <begin position="4"/>
        <end position="171"/>
    </location>
</feature>
<comment type="caution">
    <text evidence="8">The sequence shown here is derived from an EMBL/GenBank/DDBJ whole genome shotgun (WGS) entry which is preliminary data.</text>
</comment>
<evidence type="ECO:0000256" key="1">
    <source>
        <dbReference type="ARBA" id="ARBA00022630"/>
    </source>
</evidence>
<comment type="catalytic activity">
    <reaction evidence="6">
        <text>2 a quinone + NADH + H(+) = 2 a 1,4-benzosemiquinone + NAD(+)</text>
        <dbReference type="Rhea" id="RHEA:65952"/>
        <dbReference type="ChEBI" id="CHEBI:15378"/>
        <dbReference type="ChEBI" id="CHEBI:57540"/>
        <dbReference type="ChEBI" id="CHEBI:57945"/>
        <dbReference type="ChEBI" id="CHEBI:132124"/>
        <dbReference type="ChEBI" id="CHEBI:134225"/>
    </reaction>
</comment>
<dbReference type="RefSeq" id="WP_184671305.1">
    <property type="nucleotide sequence ID" value="NZ_BAABAI010000037.1"/>
</dbReference>
<evidence type="ECO:0000256" key="2">
    <source>
        <dbReference type="ARBA" id="ARBA00022643"/>
    </source>
</evidence>
<dbReference type="SUPFAM" id="SSF52218">
    <property type="entry name" value="Flavoproteins"/>
    <property type="match status" value="1"/>
</dbReference>
<dbReference type="AlphaFoldDB" id="A0A7W7T5K8"/>
<evidence type="ECO:0000256" key="6">
    <source>
        <dbReference type="HAMAP-Rule" id="MF_01216"/>
    </source>
</evidence>
<comment type="cofactor">
    <cofactor evidence="6">
        <name>FMN</name>
        <dbReference type="ChEBI" id="CHEBI:58210"/>
    </cofactor>
    <text evidence="6">Binds 1 FMN per subunit.</text>
</comment>
<dbReference type="InterPro" id="IPR050104">
    <property type="entry name" value="FMN-dep_NADH:Q_OxRdtase_AzoR1"/>
</dbReference>
<dbReference type="Gene3D" id="3.40.50.360">
    <property type="match status" value="1"/>
</dbReference>
<keyword evidence="3 6" id="KW-0560">Oxidoreductase</keyword>
<dbReference type="GO" id="GO:0016655">
    <property type="term" value="F:oxidoreductase activity, acting on NAD(P)H, quinone or similar compound as acceptor"/>
    <property type="evidence" value="ECO:0007669"/>
    <property type="project" value="InterPro"/>
</dbReference>
<keyword evidence="9" id="KW-1185">Reference proteome</keyword>
<dbReference type="EC" id="1.6.5.-" evidence="6"/>
<dbReference type="EC" id="1.7.1.17" evidence="6"/>
<comment type="caution">
    <text evidence="6">Lacks conserved residue(s) required for the propagation of feature annotation.</text>
</comment>
<dbReference type="GO" id="GO:0010181">
    <property type="term" value="F:FMN binding"/>
    <property type="evidence" value="ECO:0007669"/>
    <property type="project" value="UniProtKB-UniRule"/>
</dbReference>
<comment type="similarity">
    <text evidence="6">Belongs to the azoreductase type 1 family.</text>
</comment>
<keyword evidence="2 6" id="KW-0288">FMN</keyword>
<dbReference type="PANTHER" id="PTHR43741">
    <property type="entry name" value="FMN-DEPENDENT NADH-AZOREDUCTASE 1"/>
    <property type="match status" value="1"/>
</dbReference>
<evidence type="ECO:0000256" key="4">
    <source>
        <dbReference type="ARBA" id="ARBA00023027"/>
    </source>
</evidence>
<gene>
    <name evidence="6" type="primary">azoR</name>
    <name evidence="8" type="ORF">F4559_004325</name>
</gene>
<dbReference type="Proteomes" id="UP000542674">
    <property type="component" value="Unassembled WGS sequence"/>
</dbReference>
<dbReference type="GO" id="GO:0016652">
    <property type="term" value="F:oxidoreductase activity, acting on NAD(P)H as acceptor"/>
    <property type="evidence" value="ECO:0007669"/>
    <property type="project" value="UniProtKB-UniRule"/>
</dbReference>
<comment type="function">
    <text evidence="6">Quinone reductase that provides resistance to thiol-specific stress caused by electrophilic quinones.</text>
</comment>
<dbReference type="HAMAP" id="MF_01216">
    <property type="entry name" value="Azoreductase_type1"/>
    <property type="match status" value="1"/>
</dbReference>
<evidence type="ECO:0000313" key="8">
    <source>
        <dbReference type="EMBL" id="MBB4966966.1"/>
    </source>
</evidence>
<dbReference type="Pfam" id="PF02525">
    <property type="entry name" value="Flavodoxin_2"/>
    <property type="match status" value="1"/>
</dbReference>
<sequence length="210" mass="22503">MAQLLRVDASIRRSASVSRAVADTFQRAWSARHPSGVVTVNDLETDPLPYLTVDDVAVNWTPPEGRTPAQHASAATAAGLVDELTAADVLLLAVPLYNWGTPALFKSWVDHVLNESRVAGRRGAFAGLPTVVVSARGGAYGVGAPREGWDHAVPYLRHVLGEQLGFDLHEVLVEFTLSDVDPGLAPFQEDARRSLAEAHVAAERLAKELG</sequence>
<keyword evidence="1 6" id="KW-0285">Flavoprotein</keyword>
<evidence type="ECO:0000256" key="3">
    <source>
        <dbReference type="ARBA" id="ARBA00023002"/>
    </source>
</evidence>
<evidence type="ECO:0000313" key="9">
    <source>
        <dbReference type="Proteomes" id="UP000542674"/>
    </source>
</evidence>
<keyword evidence="4 6" id="KW-0520">NAD</keyword>
<accession>A0A7W7T5K8</accession>
<dbReference type="GO" id="GO:0009055">
    <property type="term" value="F:electron transfer activity"/>
    <property type="evidence" value="ECO:0007669"/>
    <property type="project" value="UniProtKB-UniRule"/>
</dbReference>
<evidence type="ECO:0000256" key="5">
    <source>
        <dbReference type="ARBA" id="ARBA00048542"/>
    </source>
</evidence>
<comment type="catalytic activity">
    <reaction evidence="5">
        <text>N,N-dimethyl-1,4-phenylenediamine + anthranilate + 2 NAD(+) = 2-(4-dimethylaminophenyl)diazenylbenzoate + 2 NADH + 2 H(+)</text>
        <dbReference type="Rhea" id="RHEA:55872"/>
        <dbReference type="ChEBI" id="CHEBI:15378"/>
        <dbReference type="ChEBI" id="CHEBI:15783"/>
        <dbReference type="ChEBI" id="CHEBI:16567"/>
        <dbReference type="ChEBI" id="CHEBI:57540"/>
        <dbReference type="ChEBI" id="CHEBI:57945"/>
        <dbReference type="ChEBI" id="CHEBI:71579"/>
        <dbReference type="EC" id="1.7.1.17"/>
    </reaction>
    <physiologicalReaction direction="right-to-left" evidence="5">
        <dbReference type="Rhea" id="RHEA:55874"/>
    </physiologicalReaction>
</comment>
<name>A0A7W7T5K8_9PSEU</name>
<evidence type="ECO:0000259" key="7">
    <source>
        <dbReference type="Pfam" id="PF02525"/>
    </source>
</evidence>
<dbReference type="InterPro" id="IPR003680">
    <property type="entry name" value="Flavodoxin_fold"/>
</dbReference>
<reference evidence="8 9" key="1">
    <citation type="submission" date="2020-08" db="EMBL/GenBank/DDBJ databases">
        <title>Sequencing the genomes of 1000 actinobacteria strains.</title>
        <authorList>
            <person name="Klenk H.-P."/>
        </authorList>
    </citation>
    <scope>NUCLEOTIDE SEQUENCE [LARGE SCALE GENOMIC DNA]</scope>
    <source>
        <strain evidence="8 9">DSM 45084</strain>
    </source>
</reference>
<feature type="binding site" evidence="6">
    <location>
        <position position="10"/>
    </location>
    <ligand>
        <name>FMN</name>
        <dbReference type="ChEBI" id="CHEBI:58210"/>
    </ligand>
</feature>
<organism evidence="8 9">
    <name type="scientific">Saccharothrix violaceirubra</name>
    <dbReference type="NCBI Taxonomy" id="413306"/>
    <lineage>
        <taxon>Bacteria</taxon>
        <taxon>Bacillati</taxon>
        <taxon>Actinomycetota</taxon>
        <taxon>Actinomycetes</taxon>
        <taxon>Pseudonocardiales</taxon>
        <taxon>Pseudonocardiaceae</taxon>
        <taxon>Saccharothrix</taxon>
    </lineage>
</organism>
<dbReference type="InterPro" id="IPR029039">
    <property type="entry name" value="Flavoprotein-like_sf"/>
</dbReference>
<comment type="function">
    <text evidence="6">Also exhibits azoreductase activity. Catalyzes the reductive cleavage of the azo bond in aromatic azo compounds to the corresponding amines.</text>
</comment>
<dbReference type="EMBL" id="JACHJS010000001">
    <property type="protein sequence ID" value="MBB4966966.1"/>
    <property type="molecule type" value="Genomic_DNA"/>
</dbReference>